<gene>
    <name evidence="1" type="ORF">GTP69_26950</name>
</gene>
<comment type="caution">
    <text evidence="1">The sequence shown here is derived from an EMBL/GenBank/DDBJ whole genome shotgun (WGS) entry which is preliminary data.</text>
</comment>
<name>A0ABW9W7T5_9BURK</name>
<evidence type="ECO:0000313" key="2">
    <source>
        <dbReference type="Proteomes" id="UP000642144"/>
    </source>
</evidence>
<organism evidence="1 2">
    <name type="scientific">Duganella levis</name>
    <dbReference type="NCBI Taxonomy" id="2692169"/>
    <lineage>
        <taxon>Bacteria</taxon>
        <taxon>Pseudomonadati</taxon>
        <taxon>Pseudomonadota</taxon>
        <taxon>Betaproteobacteria</taxon>
        <taxon>Burkholderiales</taxon>
        <taxon>Oxalobacteraceae</taxon>
        <taxon>Telluria group</taxon>
        <taxon>Duganella</taxon>
    </lineage>
</organism>
<evidence type="ECO:0000313" key="1">
    <source>
        <dbReference type="EMBL" id="MYN30053.1"/>
    </source>
</evidence>
<accession>A0ABW9W7T5</accession>
<proteinExistence type="predicted"/>
<sequence>MYATGVFSLIQLQAPNSIRFLFFGDTEWTVELLNDETFTVPFTEPRGVHRPFKFHRHFKILSDPKPESR</sequence>
<protein>
    <submittedName>
        <fullName evidence="1">Uncharacterized protein</fullName>
    </submittedName>
</protein>
<dbReference type="Proteomes" id="UP000642144">
    <property type="component" value="Unassembled WGS sequence"/>
</dbReference>
<dbReference type="EMBL" id="WWCT01000030">
    <property type="protein sequence ID" value="MYN30053.1"/>
    <property type="molecule type" value="Genomic_DNA"/>
</dbReference>
<keyword evidence="2" id="KW-1185">Reference proteome</keyword>
<dbReference type="RefSeq" id="WP_161057766.1">
    <property type="nucleotide sequence ID" value="NZ_WWCT01000030.1"/>
</dbReference>
<reference evidence="1 2" key="1">
    <citation type="submission" date="2019-12" db="EMBL/GenBank/DDBJ databases">
        <title>Novel species isolated from a subtropical stream in China.</title>
        <authorList>
            <person name="Lu H."/>
        </authorList>
    </citation>
    <scope>NUCLEOTIDE SEQUENCE [LARGE SCALE GENOMIC DNA]</scope>
    <source>
        <strain evidence="1 2">CY42W</strain>
    </source>
</reference>